<dbReference type="GO" id="GO:0005811">
    <property type="term" value="C:lipid droplet"/>
    <property type="evidence" value="ECO:0007669"/>
    <property type="project" value="TreeGrafter"/>
</dbReference>
<reference evidence="4" key="3">
    <citation type="submission" date="2025-09" db="UniProtKB">
        <authorList>
            <consortium name="Ensembl"/>
        </authorList>
    </citation>
    <scope>IDENTIFICATION</scope>
</reference>
<dbReference type="GO" id="GO:0019433">
    <property type="term" value="P:triglyceride catabolic process"/>
    <property type="evidence" value="ECO:0007669"/>
    <property type="project" value="TreeGrafter"/>
</dbReference>
<keyword evidence="1 2" id="KW-0443">Lipid metabolism</keyword>
<feature type="active site" description="Nucleophile" evidence="2">
    <location>
        <position position="51"/>
    </location>
</feature>
<reference evidence="4" key="1">
    <citation type="submission" date="2020-10" db="EMBL/GenBank/DDBJ databases">
        <title>Catharus ustulatus (Swainson's thrush) genome, bCatUst1, primary haplotype v2.</title>
        <authorList>
            <person name="Delmore K."/>
            <person name="Vafadar M."/>
            <person name="Formenti G."/>
            <person name="Chow W."/>
            <person name="Pelan S."/>
            <person name="Howe K."/>
            <person name="Rhie A."/>
            <person name="Mountcastle J."/>
            <person name="Haase B."/>
            <person name="Fedrigo O."/>
            <person name="Jarvis E.D."/>
        </authorList>
    </citation>
    <scope>NUCLEOTIDE SEQUENCE [LARGE SCALE GENOMIC DNA]</scope>
</reference>
<feature type="domain" description="PNPLA" evidence="3">
    <location>
        <begin position="14"/>
        <end position="184"/>
    </location>
</feature>
<dbReference type="Ensembl" id="ENSCUST00005027339.1">
    <property type="protein sequence ID" value="ENSCUSP00005026406.1"/>
    <property type="gene ID" value="ENSCUSG00005016373.1"/>
</dbReference>
<dbReference type="Pfam" id="PF01734">
    <property type="entry name" value="Patatin"/>
    <property type="match status" value="1"/>
</dbReference>
<proteinExistence type="predicted"/>
<keyword evidence="2" id="KW-0378">Hydrolase</keyword>
<reference evidence="4" key="2">
    <citation type="submission" date="2025-08" db="UniProtKB">
        <authorList>
            <consortium name="Ensembl"/>
        </authorList>
    </citation>
    <scope>IDENTIFICATION</scope>
</reference>
<comment type="caution">
    <text evidence="2">Lacks conserved residue(s) required for the propagation of feature annotation.</text>
</comment>
<dbReference type="InterPro" id="IPR033562">
    <property type="entry name" value="PLPL"/>
</dbReference>
<dbReference type="GO" id="GO:0055088">
    <property type="term" value="P:lipid homeostasis"/>
    <property type="evidence" value="ECO:0007669"/>
    <property type="project" value="TreeGrafter"/>
</dbReference>
<dbReference type="AlphaFoldDB" id="A0A8C3Y915"/>
<evidence type="ECO:0000256" key="2">
    <source>
        <dbReference type="PROSITE-ProRule" id="PRU01161"/>
    </source>
</evidence>
<dbReference type="InterPro" id="IPR002641">
    <property type="entry name" value="PNPLA_dom"/>
</dbReference>
<dbReference type="GO" id="GO:0016020">
    <property type="term" value="C:membrane"/>
    <property type="evidence" value="ECO:0007669"/>
    <property type="project" value="TreeGrafter"/>
</dbReference>
<evidence type="ECO:0000259" key="3">
    <source>
        <dbReference type="PROSITE" id="PS51635"/>
    </source>
</evidence>
<evidence type="ECO:0000256" key="1">
    <source>
        <dbReference type="ARBA" id="ARBA00023098"/>
    </source>
</evidence>
<dbReference type="PANTHER" id="PTHR12406">
    <property type="entry name" value="CALCIUM-INDEPENDENT PHOSPHOLIPASE A2 IPLA2 -RELATED"/>
    <property type="match status" value="1"/>
</dbReference>
<organism evidence="4 5">
    <name type="scientific">Catharus ustulatus</name>
    <name type="common">Russet-backed thrush</name>
    <name type="synonym">Hylocichla ustulatus</name>
    <dbReference type="NCBI Taxonomy" id="91951"/>
    <lineage>
        <taxon>Eukaryota</taxon>
        <taxon>Metazoa</taxon>
        <taxon>Chordata</taxon>
        <taxon>Craniata</taxon>
        <taxon>Vertebrata</taxon>
        <taxon>Euteleostomi</taxon>
        <taxon>Archelosauria</taxon>
        <taxon>Archosauria</taxon>
        <taxon>Dinosauria</taxon>
        <taxon>Saurischia</taxon>
        <taxon>Theropoda</taxon>
        <taxon>Coelurosauria</taxon>
        <taxon>Aves</taxon>
        <taxon>Neognathae</taxon>
        <taxon>Neoaves</taxon>
        <taxon>Telluraves</taxon>
        <taxon>Australaves</taxon>
        <taxon>Passeriformes</taxon>
        <taxon>Turdidae</taxon>
        <taxon>Catharus</taxon>
    </lineage>
</organism>
<feature type="active site" description="Proton acceptor" evidence="2">
    <location>
        <position position="171"/>
    </location>
</feature>
<dbReference type="InterPro" id="IPR016035">
    <property type="entry name" value="Acyl_Trfase/lysoPLipase"/>
</dbReference>
<dbReference type="PANTHER" id="PTHR12406:SF23">
    <property type="entry name" value="OMEGA-HYDROXYCERAMIDE TRANSACYLASE"/>
    <property type="match status" value="1"/>
</dbReference>
<dbReference type="GO" id="GO:0005737">
    <property type="term" value="C:cytoplasm"/>
    <property type="evidence" value="ECO:0007669"/>
    <property type="project" value="TreeGrafter"/>
</dbReference>
<dbReference type="Proteomes" id="UP000694563">
    <property type="component" value="Chromosome 25"/>
</dbReference>
<protein>
    <recommendedName>
        <fullName evidence="3">PNPLA domain-containing protein</fullName>
    </recommendedName>
</protein>
<feature type="short sequence motif" description="GXSXG" evidence="2">
    <location>
        <begin position="49"/>
        <end position="53"/>
    </location>
</feature>
<keyword evidence="5" id="KW-1185">Reference proteome</keyword>
<keyword evidence="2" id="KW-0442">Lipid degradation</keyword>
<dbReference type="SUPFAM" id="SSF52151">
    <property type="entry name" value="FabD/lysophospholipase-like"/>
    <property type="match status" value="1"/>
</dbReference>
<accession>A0A8C3Y915</accession>
<evidence type="ECO:0000313" key="4">
    <source>
        <dbReference type="Ensembl" id="ENSCUSP00005026406.1"/>
    </source>
</evidence>
<name>A0A8C3Y915_CATUS</name>
<evidence type="ECO:0000313" key="5">
    <source>
        <dbReference type="Proteomes" id="UP000694563"/>
    </source>
</evidence>
<dbReference type="GO" id="GO:0004806">
    <property type="term" value="F:triacylglycerol lipase activity"/>
    <property type="evidence" value="ECO:0007669"/>
    <property type="project" value="TreeGrafter"/>
</dbReference>
<sequence length="276" mass="30661">MLKISGKEGRPYSLLFRGVSFSMSYEAGVFVALQNFSPDVLKSASRIYGSSSGSVIATVGLCGCDMGKGCRFLFIFQLKTSFLGLVPGGRMMRLLKDILNKLLPPNAHELVSGKLHIILTRLHDWRSVTVSEFASKEELIQAVTCSCFIPFYFGLSPPTFRGVVSSFVVSDFVSPSTITISAFAGEYDICPKDSAAAFLTFQISDCILHISKMNICRLLYIFCPPTRQVSYLQVTRAMSPLQQPSCPDCHLSLQVIDNFYIQGYQDTIYFLKRLSK</sequence>
<dbReference type="PROSITE" id="PS51635">
    <property type="entry name" value="PNPLA"/>
    <property type="match status" value="1"/>
</dbReference>